<dbReference type="Proteomes" id="UP000237881">
    <property type="component" value="Unassembled WGS sequence"/>
</dbReference>
<gene>
    <name evidence="7" type="primary">aroQ</name>
    <name evidence="7" type="ORF">C5C04_03245</name>
    <name evidence="8" type="ORF">C5C40_06985</name>
</gene>
<comment type="caution">
    <text evidence="7">The sequence shown here is derived from an EMBL/GenBank/DDBJ whole genome shotgun (WGS) entry which is preliminary data.</text>
</comment>
<keyword evidence="10" id="KW-1185">Reference proteome</keyword>
<keyword evidence="3" id="KW-0732">Signal</keyword>
<dbReference type="InterPro" id="IPR008240">
    <property type="entry name" value="Chorismate_mutase_periplasmic"/>
</dbReference>
<dbReference type="InterPro" id="IPR036263">
    <property type="entry name" value="Chorismate_II_sf"/>
</dbReference>
<dbReference type="InterPro" id="IPR036979">
    <property type="entry name" value="CM_dom_sf"/>
</dbReference>
<comment type="pathway">
    <text evidence="1">Metabolic intermediate biosynthesis; prephenate biosynthesis; prephenate from chorismate: step 1/1.</text>
</comment>
<keyword evidence="4" id="KW-0413">Isomerase</keyword>
<dbReference type="SMART" id="SM00830">
    <property type="entry name" value="CM_2"/>
    <property type="match status" value="1"/>
</dbReference>
<dbReference type="InterPro" id="IPR002701">
    <property type="entry name" value="CM_II_prokaryot"/>
</dbReference>
<dbReference type="GO" id="GO:0046417">
    <property type="term" value="P:chorismate metabolic process"/>
    <property type="evidence" value="ECO:0007669"/>
    <property type="project" value="UniProtKB-ARBA"/>
</dbReference>
<evidence type="ECO:0000256" key="1">
    <source>
        <dbReference type="ARBA" id="ARBA00004817"/>
    </source>
</evidence>
<proteinExistence type="predicted"/>
<evidence type="ECO:0000313" key="8">
    <source>
        <dbReference type="EMBL" id="PPH77394.1"/>
    </source>
</evidence>
<dbReference type="Gene3D" id="1.20.59.10">
    <property type="entry name" value="Chorismate mutase"/>
    <property type="match status" value="1"/>
</dbReference>
<evidence type="ECO:0000313" key="7">
    <source>
        <dbReference type="EMBL" id="PPF15565.1"/>
    </source>
</evidence>
<feature type="transmembrane region" description="Helical" evidence="5">
    <location>
        <begin position="45"/>
        <end position="66"/>
    </location>
</feature>
<organism evidence="7 9">
    <name type="scientific">Rathayibacter rathayi</name>
    <name type="common">Corynebacterium rathayi</name>
    <dbReference type="NCBI Taxonomy" id="33887"/>
    <lineage>
        <taxon>Bacteria</taxon>
        <taxon>Bacillati</taxon>
        <taxon>Actinomycetota</taxon>
        <taxon>Actinomycetes</taxon>
        <taxon>Micrococcales</taxon>
        <taxon>Microbacteriaceae</taxon>
        <taxon>Rathayibacter</taxon>
    </lineage>
</organism>
<evidence type="ECO:0000256" key="2">
    <source>
        <dbReference type="ARBA" id="ARBA00012404"/>
    </source>
</evidence>
<dbReference type="EC" id="5.4.99.5" evidence="2"/>
<accession>A0ABD6WB41</accession>
<dbReference type="SUPFAM" id="SSF48600">
    <property type="entry name" value="Chorismate mutase II"/>
    <property type="match status" value="1"/>
</dbReference>
<name>A0ABD6WB41_RATRA</name>
<dbReference type="NCBIfam" id="TIGR01806">
    <property type="entry name" value="CM_mono2"/>
    <property type="match status" value="1"/>
</dbReference>
<dbReference type="EMBL" id="PSUL01000004">
    <property type="protein sequence ID" value="PPF15565.1"/>
    <property type="molecule type" value="Genomic_DNA"/>
</dbReference>
<evidence type="ECO:0000256" key="5">
    <source>
        <dbReference type="SAM" id="Phobius"/>
    </source>
</evidence>
<keyword evidence="5" id="KW-0472">Membrane</keyword>
<reference evidence="9 10" key="1">
    <citation type="submission" date="2018-02" db="EMBL/GenBank/DDBJ databases">
        <title>Bacteriophage NCPPB3778 and a type I-E CRISPR drive the evolution of the US Biological Select Agent, Rathayibacter toxicus.</title>
        <authorList>
            <person name="Davis E.W.II."/>
            <person name="Tabima J.F."/>
            <person name="Weisberg A.J."/>
            <person name="Lopes L.D."/>
            <person name="Wiseman M.S."/>
            <person name="Wiseman M.S."/>
            <person name="Pupko T."/>
            <person name="Belcher M.S."/>
            <person name="Sechler A.J."/>
            <person name="Tancos M.A."/>
            <person name="Schroeder B.K."/>
            <person name="Murray T.D."/>
            <person name="Luster D.G."/>
            <person name="Schneider W.L."/>
            <person name="Rogers E."/>
            <person name="Andreote F.D."/>
            <person name="Grunwald N.J."/>
            <person name="Putnam M.L."/>
            <person name="Chang J.H."/>
        </authorList>
    </citation>
    <scope>NUCLEOTIDE SEQUENCE [LARGE SCALE GENOMIC DNA]</scope>
    <source>
        <strain evidence="8 10">AY1D6</strain>
        <strain evidence="7 9">AY1I9</strain>
    </source>
</reference>
<evidence type="ECO:0000313" key="9">
    <source>
        <dbReference type="Proteomes" id="UP000237881"/>
    </source>
</evidence>
<keyword evidence="5" id="KW-0812">Transmembrane</keyword>
<dbReference type="EMBL" id="PSVT01000011">
    <property type="protein sequence ID" value="PPH77394.1"/>
    <property type="molecule type" value="Genomic_DNA"/>
</dbReference>
<protein>
    <recommendedName>
        <fullName evidence="2">chorismate mutase</fullName>
        <ecNumber evidence="2">5.4.99.5</ecNumber>
    </recommendedName>
</protein>
<dbReference type="Proteomes" id="UP000239698">
    <property type="component" value="Unassembled WGS sequence"/>
</dbReference>
<dbReference type="InterPro" id="IPR051331">
    <property type="entry name" value="Chorismate_mutase-related"/>
</dbReference>
<evidence type="ECO:0000259" key="6">
    <source>
        <dbReference type="PROSITE" id="PS51168"/>
    </source>
</evidence>
<evidence type="ECO:0000256" key="4">
    <source>
        <dbReference type="ARBA" id="ARBA00023235"/>
    </source>
</evidence>
<keyword evidence="5" id="KW-1133">Transmembrane helix</keyword>
<feature type="domain" description="Chorismate mutase" evidence="6">
    <location>
        <begin position="61"/>
        <end position="154"/>
    </location>
</feature>
<evidence type="ECO:0000313" key="10">
    <source>
        <dbReference type="Proteomes" id="UP000239698"/>
    </source>
</evidence>
<dbReference type="PANTHER" id="PTHR38041">
    <property type="entry name" value="CHORISMATE MUTASE"/>
    <property type="match status" value="1"/>
</dbReference>
<sequence length="234" mass="24709">MPRARPVRSAGASPTSRAVLAMMVSRLHQGVMTVRVQVLRGRRGLLIAAAAVLVTVSVGAGVAIAGSAEGHSVTEETGALHDTGALIVQRIDLADPVAGSKWLSGAPIDDAQREAVVVDEAVQRATEQGVDTELVRRVFRAQIEASKVVQRGLMEQWKQHPDEAPTSAPELGAVRTRLDEIGGSLVNTLGQAASIAASPECPSLVAAERERDTANLDDLHRTGVETAWQTFCSE</sequence>
<dbReference type="Pfam" id="PF01817">
    <property type="entry name" value="CM_2"/>
    <property type="match status" value="1"/>
</dbReference>
<dbReference type="PANTHER" id="PTHR38041:SF2">
    <property type="entry name" value="SECRETED CHORISMATE MUTASE"/>
    <property type="match status" value="1"/>
</dbReference>
<dbReference type="GO" id="GO:0004106">
    <property type="term" value="F:chorismate mutase activity"/>
    <property type="evidence" value="ECO:0007669"/>
    <property type="project" value="UniProtKB-EC"/>
</dbReference>
<evidence type="ECO:0000256" key="3">
    <source>
        <dbReference type="ARBA" id="ARBA00022729"/>
    </source>
</evidence>
<dbReference type="AlphaFoldDB" id="A0ABD6WB41"/>
<dbReference type="PROSITE" id="PS51168">
    <property type="entry name" value="CHORISMATE_MUT_2"/>
    <property type="match status" value="1"/>
</dbReference>